<gene>
    <name evidence="6" type="ORF">A5889_000050</name>
    <name evidence="5" type="ORF">A5889_000740</name>
</gene>
<dbReference type="InterPro" id="IPR050679">
    <property type="entry name" value="Bact_HTH_transcr_reg"/>
</dbReference>
<sequence>MNLPLYKKIEQDLLDKIEDGTYAENELIPTELELAEEYQVSRPTVRQAVQTLVDAGYLEKRKKRGTIVKRPKIEQEFTKVIESFDSEMSRKGLVPKTKVIAFRKDAANEEVAENLEILEGDDVYKLIRLRYAGEKPTVLVTTYIPAFLFKELDEVDFSTNLLYSIFKEKGFPIKTVSRRLDVIQADDTVSDLLDVEVGAPLFYFHTRGFTDGKLPIEYSISKYRGDINSFVFEITENG</sequence>
<keyword evidence="7" id="KW-1185">Reference proteome</keyword>
<dbReference type="Pfam" id="PF07702">
    <property type="entry name" value="UTRA"/>
    <property type="match status" value="1"/>
</dbReference>
<reference evidence="6" key="2">
    <citation type="submission" date="2017-05" db="EMBL/GenBank/DDBJ databases">
        <authorList>
            <consortium name="The Broad Institute Genomics Platform"/>
            <consortium name="The Broad Institute Genomic Center for Infectious Diseases"/>
            <person name="Earl A."/>
            <person name="Manson A."/>
            <person name="Schwartman J."/>
            <person name="Gilmore M."/>
            <person name="Abouelleil A."/>
            <person name="Cao P."/>
            <person name="Chapman S."/>
            <person name="Cusick C."/>
            <person name="Shea T."/>
            <person name="Young S."/>
            <person name="Neafsey D."/>
            <person name="Nusbaum C."/>
            <person name="Birren B."/>
        </authorList>
    </citation>
    <scope>NUCLEOTIDE SEQUENCE</scope>
    <source>
        <strain evidence="6">9D6_DIV0238</strain>
    </source>
</reference>
<keyword evidence="3" id="KW-0804">Transcription</keyword>
<keyword evidence="2" id="KW-0238">DNA-binding</keyword>
<accession>A0A200JDI8</accession>
<reference evidence="6" key="3">
    <citation type="submission" date="2024-03" db="EMBL/GenBank/DDBJ databases">
        <title>The Genome Sequence of Enterococcus sp. DIV0238c.</title>
        <authorList>
            <consortium name="The Broad Institute Genomics Platform"/>
            <consortium name="The Broad Institute Microbial Omics Core"/>
            <consortium name="The Broad Institute Genomic Center for Infectious Diseases"/>
            <person name="Earl A."/>
            <person name="Manson A."/>
            <person name="Gilmore M."/>
            <person name="Schwartman J."/>
            <person name="Shea T."/>
            <person name="Abouelleil A."/>
            <person name="Cao P."/>
            <person name="Chapman S."/>
            <person name="Cusick C."/>
            <person name="Young S."/>
            <person name="Neafsey D."/>
            <person name="Nusbaum C."/>
            <person name="Birren B."/>
        </authorList>
    </citation>
    <scope>NUCLEOTIDE SEQUENCE</scope>
    <source>
        <strain evidence="6">9D6_DIV0238</strain>
    </source>
</reference>
<dbReference type="Gene3D" id="1.10.10.10">
    <property type="entry name" value="Winged helix-like DNA-binding domain superfamily/Winged helix DNA-binding domain"/>
    <property type="match status" value="1"/>
</dbReference>
<dbReference type="InterPro" id="IPR028978">
    <property type="entry name" value="Chorismate_lyase_/UTRA_dom_sf"/>
</dbReference>
<dbReference type="PROSITE" id="PS50949">
    <property type="entry name" value="HTH_GNTR"/>
    <property type="match status" value="1"/>
</dbReference>
<dbReference type="EMBL" id="CP147246">
    <property type="protein sequence ID" value="WYJ92571.1"/>
    <property type="molecule type" value="Genomic_DNA"/>
</dbReference>
<dbReference type="FunFam" id="1.10.10.10:FF:000079">
    <property type="entry name" value="GntR family transcriptional regulator"/>
    <property type="match status" value="1"/>
</dbReference>
<dbReference type="InterPro" id="IPR000524">
    <property type="entry name" value="Tscrpt_reg_HTH_GntR"/>
</dbReference>
<dbReference type="EMBL" id="NIBQ01000001">
    <property type="protein sequence ID" value="OUZ35264.1"/>
    <property type="molecule type" value="Genomic_DNA"/>
</dbReference>
<protein>
    <submittedName>
        <fullName evidence="6">GntR family transcriptional regulator</fullName>
    </submittedName>
</protein>
<dbReference type="Pfam" id="PF00392">
    <property type="entry name" value="GntR"/>
    <property type="match status" value="1"/>
</dbReference>
<dbReference type="InterPro" id="IPR036390">
    <property type="entry name" value="WH_DNA-bd_sf"/>
</dbReference>
<organism evidence="5">
    <name type="scientific">Candidatus Enterococcus dunnyi</name>
    <dbReference type="NCBI Taxonomy" id="1834192"/>
    <lineage>
        <taxon>Bacteria</taxon>
        <taxon>Bacillati</taxon>
        <taxon>Bacillota</taxon>
        <taxon>Bacilli</taxon>
        <taxon>Lactobacillales</taxon>
        <taxon>Enterococcaceae</taxon>
        <taxon>Enterococcus</taxon>
    </lineage>
</organism>
<dbReference type="SMART" id="SM00345">
    <property type="entry name" value="HTH_GNTR"/>
    <property type="match status" value="1"/>
</dbReference>
<dbReference type="SUPFAM" id="SSF46785">
    <property type="entry name" value="Winged helix' DNA-binding domain"/>
    <property type="match status" value="1"/>
</dbReference>
<feature type="domain" description="HTH gntR-type" evidence="4">
    <location>
        <begin position="3"/>
        <end position="71"/>
    </location>
</feature>
<name>A0A200JDI8_9ENTE</name>
<proteinExistence type="predicted"/>
<evidence type="ECO:0000256" key="1">
    <source>
        <dbReference type="ARBA" id="ARBA00023015"/>
    </source>
</evidence>
<dbReference type="OrthoDB" id="9815017at2"/>
<evidence type="ECO:0000256" key="3">
    <source>
        <dbReference type="ARBA" id="ARBA00023163"/>
    </source>
</evidence>
<evidence type="ECO:0000256" key="2">
    <source>
        <dbReference type="ARBA" id="ARBA00023125"/>
    </source>
</evidence>
<dbReference type="GO" id="GO:0003677">
    <property type="term" value="F:DNA binding"/>
    <property type="evidence" value="ECO:0007669"/>
    <property type="project" value="UniProtKB-KW"/>
</dbReference>
<evidence type="ECO:0000313" key="5">
    <source>
        <dbReference type="EMBL" id="OUZ35264.1"/>
    </source>
</evidence>
<keyword evidence="1" id="KW-0805">Transcription regulation</keyword>
<dbReference type="PANTHER" id="PTHR44846">
    <property type="entry name" value="MANNOSYL-D-GLYCERATE TRANSPORT/METABOLISM SYSTEM REPRESSOR MNGR-RELATED"/>
    <property type="match status" value="1"/>
</dbReference>
<dbReference type="Gene3D" id="3.40.1410.10">
    <property type="entry name" value="Chorismate lyase-like"/>
    <property type="match status" value="1"/>
</dbReference>
<dbReference type="RefSeq" id="WP_087639881.1">
    <property type="nucleotide sequence ID" value="NZ_CP147246.1"/>
</dbReference>
<dbReference type="Proteomes" id="UP000196151">
    <property type="component" value="Chromosome"/>
</dbReference>
<dbReference type="SMART" id="SM00866">
    <property type="entry name" value="UTRA"/>
    <property type="match status" value="1"/>
</dbReference>
<dbReference type="CDD" id="cd07377">
    <property type="entry name" value="WHTH_GntR"/>
    <property type="match status" value="1"/>
</dbReference>
<dbReference type="InterPro" id="IPR036388">
    <property type="entry name" value="WH-like_DNA-bd_sf"/>
</dbReference>
<dbReference type="InterPro" id="IPR011663">
    <property type="entry name" value="UTRA"/>
</dbReference>
<dbReference type="GO" id="GO:0003700">
    <property type="term" value="F:DNA-binding transcription factor activity"/>
    <property type="evidence" value="ECO:0007669"/>
    <property type="project" value="InterPro"/>
</dbReference>
<evidence type="ECO:0000259" key="4">
    <source>
        <dbReference type="PROSITE" id="PS50949"/>
    </source>
</evidence>
<dbReference type="PANTHER" id="PTHR44846:SF1">
    <property type="entry name" value="MANNOSYL-D-GLYCERATE TRANSPORT_METABOLISM SYSTEM REPRESSOR MNGR-RELATED"/>
    <property type="match status" value="1"/>
</dbReference>
<evidence type="ECO:0000313" key="7">
    <source>
        <dbReference type="Proteomes" id="UP000196151"/>
    </source>
</evidence>
<reference evidence="5" key="1">
    <citation type="submission" date="2017-05" db="EMBL/GenBank/DDBJ databases">
        <title>The Genome Sequence of Enterococcus sp. 9D6_DIV0238.</title>
        <authorList>
            <consortium name="The Broad Institute Genomics Platform"/>
            <consortium name="The Broad Institute Genomic Center for Infectious Diseases"/>
            <person name="Earl A."/>
            <person name="Manson A."/>
            <person name="Schwartman J."/>
            <person name="Gilmore M."/>
            <person name="Abouelleil A."/>
            <person name="Cao P."/>
            <person name="Chapman S."/>
            <person name="Cusick C."/>
            <person name="Shea T."/>
            <person name="Young S."/>
            <person name="Neafsey D."/>
            <person name="Nusbaum C."/>
            <person name="Birren B."/>
        </authorList>
    </citation>
    <scope>NUCLEOTIDE SEQUENCE [LARGE SCALE GENOMIC DNA]</scope>
    <source>
        <strain evidence="5">9D6_DIV0238</strain>
    </source>
</reference>
<dbReference type="AlphaFoldDB" id="A0A200JDI8"/>
<dbReference type="PRINTS" id="PR00035">
    <property type="entry name" value="HTHGNTR"/>
</dbReference>
<dbReference type="SUPFAM" id="SSF64288">
    <property type="entry name" value="Chorismate lyase-like"/>
    <property type="match status" value="1"/>
</dbReference>
<evidence type="ECO:0000313" key="6">
    <source>
        <dbReference type="EMBL" id="WYJ92571.1"/>
    </source>
</evidence>
<dbReference type="GO" id="GO:0045892">
    <property type="term" value="P:negative regulation of DNA-templated transcription"/>
    <property type="evidence" value="ECO:0007669"/>
    <property type="project" value="TreeGrafter"/>
</dbReference>